<accession>A0A0D1XPK9</accession>
<organism evidence="2 4">
    <name type="scientific">Aneurinibacillus migulanus</name>
    <name type="common">Bacillus migulanus</name>
    <dbReference type="NCBI Taxonomy" id="47500"/>
    <lineage>
        <taxon>Bacteria</taxon>
        <taxon>Bacillati</taxon>
        <taxon>Bacillota</taxon>
        <taxon>Bacilli</taxon>
        <taxon>Bacillales</taxon>
        <taxon>Paenibacillaceae</taxon>
        <taxon>Aneurinibacillus group</taxon>
        <taxon>Aneurinibacillus</taxon>
    </lineage>
</organism>
<keyword evidence="1" id="KW-1133">Transmembrane helix</keyword>
<feature type="transmembrane region" description="Helical" evidence="1">
    <location>
        <begin position="180"/>
        <end position="204"/>
    </location>
</feature>
<dbReference type="PATRIC" id="fig|47500.12.peg.7268"/>
<dbReference type="PANTHER" id="PTHR37814">
    <property type="entry name" value="CONSERVED MEMBRANE PROTEIN"/>
    <property type="match status" value="1"/>
</dbReference>
<dbReference type="EMBL" id="FNED01000022">
    <property type="protein sequence ID" value="SDJ61219.1"/>
    <property type="molecule type" value="Genomic_DNA"/>
</dbReference>
<reference evidence="2 4" key="1">
    <citation type="submission" date="2015-07" db="EMBL/GenBank/DDBJ databases">
        <title>Fjat-14205 dsm 2895.</title>
        <authorList>
            <person name="Liu B."/>
            <person name="Wang J."/>
            <person name="Zhu Y."/>
            <person name="Liu G."/>
            <person name="Chen Q."/>
            <person name="Chen Z."/>
            <person name="Lan J."/>
            <person name="Che J."/>
            <person name="Ge C."/>
            <person name="Shi H."/>
            <person name="Pan Z."/>
            <person name="Liu X."/>
        </authorList>
    </citation>
    <scope>NUCLEOTIDE SEQUENCE [LARGE SCALE GENOMIC DNA]</scope>
    <source>
        <strain evidence="2 4">DSM 2895</strain>
    </source>
</reference>
<dbReference type="PANTHER" id="PTHR37814:SF1">
    <property type="entry name" value="MEMBRANE PROTEIN"/>
    <property type="match status" value="1"/>
</dbReference>
<feature type="transmembrane region" description="Helical" evidence="1">
    <location>
        <begin position="77"/>
        <end position="106"/>
    </location>
</feature>
<evidence type="ECO:0000313" key="2">
    <source>
        <dbReference type="EMBL" id="KON96971.1"/>
    </source>
</evidence>
<gene>
    <name evidence="2" type="ORF">AF333_17295</name>
    <name evidence="3" type="ORF">SAMN04487909_12242</name>
</gene>
<feature type="transmembrane region" description="Helical" evidence="1">
    <location>
        <begin position="140"/>
        <end position="160"/>
    </location>
</feature>
<evidence type="ECO:0000313" key="4">
    <source>
        <dbReference type="Proteomes" id="UP000037269"/>
    </source>
</evidence>
<proteinExistence type="predicted"/>
<keyword evidence="1" id="KW-0472">Membrane</keyword>
<dbReference type="STRING" id="47500.AF333_17295"/>
<evidence type="ECO:0000256" key="1">
    <source>
        <dbReference type="SAM" id="Phobius"/>
    </source>
</evidence>
<sequence length="358" mass="38131">MKKSIQIAGAFIGLIVGAGFASGQEILQFFTSFGWMSVIGTFIATALFAFLGMNLTQLGSRLQTSSHKDVIYYICGRYLGIVVDVIITFFLFGVTVVMMAGAGSIFEQQFGIPSIAGNIVMTLLTILTVCLNVQKVISIIGLITPFLLALVIIIAGYSFVTMDVSFYELQQIADKQNAAASNWGLGALLYVSYNIAAGAAMLAVMGGTVKDEKTAGLGGILGGIGLGILILLINLGMLTKLNTITGIDMPMLFLANEISPVFGILMSIVLLGMIYNTAVGMLYAFTARIVKPEFPIFKMFVVLFGIAAFGASFIGFIKLVGTVYPLMGYLGFTLIAAIIVAWFRGKQKAKNTITGINA</sequence>
<dbReference type="InterPro" id="IPR038728">
    <property type="entry name" value="YkvI-like"/>
</dbReference>
<feature type="transmembrane region" description="Helical" evidence="1">
    <location>
        <begin position="216"/>
        <end position="238"/>
    </location>
</feature>
<dbReference type="EMBL" id="LGUG01000004">
    <property type="protein sequence ID" value="KON96971.1"/>
    <property type="molecule type" value="Genomic_DNA"/>
</dbReference>
<dbReference type="OrthoDB" id="4424890at2"/>
<keyword evidence="4" id="KW-1185">Reference proteome</keyword>
<feature type="transmembrane region" description="Helical" evidence="1">
    <location>
        <begin position="112"/>
        <end position="133"/>
    </location>
</feature>
<dbReference type="GeneID" id="42306923"/>
<keyword evidence="1" id="KW-0812">Transmembrane</keyword>
<dbReference type="Proteomes" id="UP000182836">
    <property type="component" value="Unassembled WGS sequence"/>
</dbReference>
<dbReference type="Proteomes" id="UP000037269">
    <property type="component" value="Unassembled WGS sequence"/>
</dbReference>
<feature type="transmembrane region" description="Helical" evidence="1">
    <location>
        <begin position="258"/>
        <end position="284"/>
    </location>
</feature>
<evidence type="ECO:0000313" key="5">
    <source>
        <dbReference type="Proteomes" id="UP000182836"/>
    </source>
</evidence>
<dbReference type="AlphaFoldDB" id="A0A0D1XPK9"/>
<evidence type="ECO:0000313" key="3">
    <source>
        <dbReference type="EMBL" id="SDJ61219.1"/>
    </source>
</evidence>
<protein>
    <submittedName>
        <fullName evidence="2">Membrane protein</fullName>
    </submittedName>
</protein>
<feature type="transmembrane region" description="Helical" evidence="1">
    <location>
        <begin position="33"/>
        <end position="56"/>
    </location>
</feature>
<name>A0A0D1XPK9_ANEMI</name>
<feature type="transmembrane region" description="Helical" evidence="1">
    <location>
        <begin position="296"/>
        <end position="317"/>
    </location>
</feature>
<dbReference type="RefSeq" id="WP_043064611.1">
    <property type="nucleotide sequence ID" value="NZ_BJOA01000129.1"/>
</dbReference>
<reference evidence="3 5" key="2">
    <citation type="submission" date="2016-10" db="EMBL/GenBank/DDBJ databases">
        <authorList>
            <person name="de Groot N.N."/>
        </authorList>
    </citation>
    <scope>NUCLEOTIDE SEQUENCE [LARGE SCALE GENOMIC DNA]</scope>
    <source>
        <strain evidence="3 5">DSM 2895</strain>
    </source>
</reference>
<feature type="transmembrane region" description="Helical" evidence="1">
    <location>
        <begin position="323"/>
        <end position="343"/>
    </location>
</feature>